<comment type="caution">
    <text evidence="1">The sequence shown here is derived from an EMBL/GenBank/DDBJ whole genome shotgun (WGS) entry which is preliminary data.</text>
</comment>
<dbReference type="SUPFAM" id="SSF49464">
    <property type="entry name" value="Carboxypeptidase regulatory domain-like"/>
    <property type="match status" value="1"/>
</dbReference>
<accession>A0ABS3BVL6</accession>
<reference evidence="1 2" key="1">
    <citation type="submission" date="2021-03" db="EMBL/GenBank/DDBJ databases">
        <title>novel species isolated from a fishpond in China.</title>
        <authorList>
            <person name="Lu H."/>
            <person name="Cai Z."/>
        </authorList>
    </citation>
    <scope>NUCLEOTIDE SEQUENCE [LARGE SCALE GENOMIC DNA]</scope>
    <source>
        <strain evidence="1 2">JCM 31546</strain>
    </source>
</reference>
<dbReference type="RefSeq" id="WP_206571117.1">
    <property type="nucleotide sequence ID" value="NZ_JAFKCW010000005.1"/>
</dbReference>
<dbReference type="Proteomes" id="UP000664698">
    <property type="component" value="Unassembled WGS sequence"/>
</dbReference>
<name>A0ABS3BVL6_9BACT</name>
<sequence length="354" mass="39910">MKRSFPHSLFRMLPWDKIEFRIPRINLLIGSPVLIVLITSISTATISQIHLKGKVVDGKTNTAIPYANIGIINTRIGTISDGDGTFSLAIPGENTGDTLTFSALGYKLKSIPVSALSESIDILLFQNETLLQEVTVRAKKDKVKEWELGNRYEKGGLNMSSGVDANAGASVALLIENKYPSYHEELRYPVFLESAKLKISDNTTGPFKIRVRLYEVDSLTGAPGVEFLDRSIILESDIKKGWIDFDISQYNIQVPGPFFLAFEWIMEESERNQLKEIYRNFEQQYPERVVMDSTLVDGKIIPALHYIHFLPGTAFGVSLLPFSLEHYTCYSRYNSLGKWERAAYILTARVSVRQ</sequence>
<dbReference type="InterPro" id="IPR008969">
    <property type="entry name" value="CarboxyPept-like_regulatory"/>
</dbReference>
<protein>
    <submittedName>
        <fullName evidence="1">Carboxypeptidase-like regulatory domain-containing protein</fullName>
    </submittedName>
</protein>
<dbReference type="Gene3D" id="2.60.40.1120">
    <property type="entry name" value="Carboxypeptidase-like, regulatory domain"/>
    <property type="match status" value="1"/>
</dbReference>
<evidence type="ECO:0000313" key="2">
    <source>
        <dbReference type="Proteomes" id="UP000664698"/>
    </source>
</evidence>
<gene>
    <name evidence="1" type="ORF">J0A67_19760</name>
</gene>
<dbReference type="Pfam" id="PF13715">
    <property type="entry name" value="CarbopepD_reg_2"/>
    <property type="match status" value="1"/>
</dbReference>
<keyword evidence="2" id="KW-1185">Reference proteome</keyword>
<dbReference type="EMBL" id="JAFKCW010000005">
    <property type="protein sequence ID" value="MBN7803120.1"/>
    <property type="molecule type" value="Genomic_DNA"/>
</dbReference>
<organism evidence="1 2">
    <name type="scientific">Algoriphagus aestuariicola</name>
    <dbReference type="NCBI Taxonomy" id="1852016"/>
    <lineage>
        <taxon>Bacteria</taxon>
        <taxon>Pseudomonadati</taxon>
        <taxon>Bacteroidota</taxon>
        <taxon>Cytophagia</taxon>
        <taxon>Cytophagales</taxon>
        <taxon>Cyclobacteriaceae</taxon>
        <taxon>Algoriphagus</taxon>
    </lineage>
</organism>
<evidence type="ECO:0000313" key="1">
    <source>
        <dbReference type="EMBL" id="MBN7803120.1"/>
    </source>
</evidence>
<proteinExistence type="predicted"/>